<protein>
    <submittedName>
        <fullName evidence="1">Uncharacterized protein</fullName>
    </submittedName>
</protein>
<dbReference type="RefSeq" id="WP_075510346.1">
    <property type="nucleotide sequence ID" value="NZ_LWCI01000100.1"/>
</dbReference>
<dbReference type="AlphaFoldDB" id="A0A164B4P8"/>
<accession>A0A164B4P8</accession>
<dbReference type="Proteomes" id="UP000077342">
    <property type="component" value="Unassembled WGS sequence"/>
</dbReference>
<gene>
    <name evidence="1" type="ORF">A4G28_04595</name>
</gene>
<name>A0A164B4P8_9MYCO</name>
<sequence length="293" mass="31009">MTAIPITATLTEPLHHGAGTAGNTSLLRTQDIVLPGGRHALVPFVSGNSLRHLLRDALAWSIVDTLAVPDQSLHKQVVDLLWSGGAITSTGAETDLGMRRAVDDVLPSLALLGYAAGADIIAGTYYSPNLHLVCSENAWRLPPPWRDHPLAARGAGSYRGEEFGTRHDVSGTAVDRYVAMLGDITAPKTTQMIYDVQVIKPGAVLTGVAHVTAAATLDQQTVLAAAWDLAAPAGPDAVRTTHLGAKSATGYGTCRLDIDLSGLSTHPDPLTWWHEHLAGRADEVVPLLDRLAR</sequence>
<proteinExistence type="predicted"/>
<evidence type="ECO:0000313" key="2">
    <source>
        <dbReference type="Proteomes" id="UP000077342"/>
    </source>
</evidence>
<organism evidence="1 2">
    <name type="scientific">Mycobacterium ostraviense</name>
    <dbReference type="NCBI Taxonomy" id="2738409"/>
    <lineage>
        <taxon>Bacteria</taxon>
        <taxon>Bacillati</taxon>
        <taxon>Actinomycetota</taxon>
        <taxon>Actinomycetes</taxon>
        <taxon>Mycobacteriales</taxon>
        <taxon>Mycobacteriaceae</taxon>
        <taxon>Mycobacterium</taxon>
    </lineage>
</organism>
<comment type="caution">
    <text evidence="1">The sequence shown here is derived from an EMBL/GenBank/DDBJ whole genome shotgun (WGS) entry which is preliminary data.</text>
</comment>
<dbReference type="EMBL" id="LWCI01000100">
    <property type="protein sequence ID" value="KZS63116.1"/>
    <property type="molecule type" value="Genomic_DNA"/>
</dbReference>
<evidence type="ECO:0000313" key="1">
    <source>
        <dbReference type="EMBL" id="KZS63116.1"/>
    </source>
</evidence>
<reference evidence="2" key="1">
    <citation type="submission" date="2016-04" db="EMBL/GenBank/DDBJ databases">
        <authorList>
            <person name="Strapagiel D."/>
            <person name="Borowka P."/>
            <person name="Marciniak B."/>
            <person name="Bakula Z."/>
            <person name="Van Ingen J."/>
            <person name="Safianowska A."/>
            <person name="Dziadek J."/>
            <person name="Jagielski T."/>
        </authorList>
    </citation>
    <scope>NUCLEOTIDE SEQUENCE [LARGE SCALE GENOMIC DNA]</scope>
    <source>
        <strain evidence="2">1010001458</strain>
    </source>
</reference>
<keyword evidence="2" id="KW-1185">Reference proteome</keyword>